<name>A0A9W6X8L7_9STRA</name>
<dbReference type="EMBL" id="BSXT01000758">
    <property type="protein sequence ID" value="GMF33652.1"/>
    <property type="molecule type" value="Genomic_DNA"/>
</dbReference>
<protein>
    <submittedName>
        <fullName evidence="1">Unnamed protein product</fullName>
    </submittedName>
</protein>
<evidence type="ECO:0000313" key="2">
    <source>
        <dbReference type="Proteomes" id="UP001165121"/>
    </source>
</evidence>
<accession>A0A9W6X8L7</accession>
<evidence type="ECO:0000313" key="1">
    <source>
        <dbReference type="EMBL" id="GMF33652.1"/>
    </source>
</evidence>
<reference evidence="1" key="1">
    <citation type="submission" date="2023-04" db="EMBL/GenBank/DDBJ databases">
        <title>Phytophthora fragariaefolia NBRC 109709.</title>
        <authorList>
            <person name="Ichikawa N."/>
            <person name="Sato H."/>
            <person name="Tonouchi N."/>
        </authorList>
    </citation>
    <scope>NUCLEOTIDE SEQUENCE</scope>
    <source>
        <strain evidence="1">NBRC 109709</strain>
    </source>
</reference>
<organism evidence="1 2">
    <name type="scientific">Phytophthora fragariaefolia</name>
    <dbReference type="NCBI Taxonomy" id="1490495"/>
    <lineage>
        <taxon>Eukaryota</taxon>
        <taxon>Sar</taxon>
        <taxon>Stramenopiles</taxon>
        <taxon>Oomycota</taxon>
        <taxon>Peronosporomycetes</taxon>
        <taxon>Peronosporales</taxon>
        <taxon>Peronosporaceae</taxon>
        <taxon>Phytophthora</taxon>
    </lineage>
</organism>
<dbReference type="AlphaFoldDB" id="A0A9W6X8L7"/>
<dbReference type="Proteomes" id="UP001165121">
    <property type="component" value="Unassembled WGS sequence"/>
</dbReference>
<keyword evidence="2" id="KW-1185">Reference proteome</keyword>
<comment type="caution">
    <text evidence="1">The sequence shown here is derived from an EMBL/GenBank/DDBJ whole genome shotgun (WGS) entry which is preliminary data.</text>
</comment>
<sequence>MRRYVNYVGFRYGSGVDVAKILTDTGFISVAFAVQLIFMKTCLLPCRHVMHFRWKSNYETVIPPLRTFSTRWIVHSAVNNIDEGDVGSGGVNRIICASMSKEPAIATTDKYIQTKTLAEKISDWMAVNTNIPRGTEVDARVLRRFAKWRGADLCSSGNSSRQFSWSLSSVVGGVCPAFPAYIGRLKPAAIHSRTGDGLNPSRPACCIIQFIFEGLNCIMQFMSFLT</sequence>
<gene>
    <name evidence="1" type="ORF">Pfra01_000840400</name>
</gene>
<proteinExistence type="predicted"/>